<keyword evidence="3" id="KW-0067">ATP-binding</keyword>
<feature type="domain" description="SF3 helicase" evidence="4">
    <location>
        <begin position="189"/>
        <end position="348"/>
    </location>
</feature>
<evidence type="ECO:0000256" key="1">
    <source>
        <dbReference type="ARBA" id="ARBA00022741"/>
    </source>
</evidence>
<gene>
    <name evidence="5" type="ORF">K7J14_02505</name>
</gene>
<dbReference type="EMBL" id="JAINWA010000001">
    <property type="protein sequence ID" value="MCD1653569.1"/>
    <property type="molecule type" value="Genomic_DNA"/>
</dbReference>
<dbReference type="NCBIfam" id="TIGR01613">
    <property type="entry name" value="primase_Cterm"/>
    <property type="match status" value="1"/>
</dbReference>
<evidence type="ECO:0000256" key="2">
    <source>
        <dbReference type="ARBA" id="ARBA00022801"/>
    </source>
</evidence>
<dbReference type="GO" id="GO:0004386">
    <property type="term" value="F:helicase activity"/>
    <property type="evidence" value="ECO:0007669"/>
    <property type="project" value="UniProtKB-KW"/>
</dbReference>
<dbReference type="InterPro" id="IPR045455">
    <property type="entry name" value="NrS-1_pol-like_helicase"/>
</dbReference>
<dbReference type="InterPro" id="IPR051620">
    <property type="entry name" value="ORF904-like_C"/>
</dbReference>
<dbReference type="InterPro" id="IPR014818">
    <property type="entry name" value="Phage/plasmid_primase_P4_C"/>
</dbReference>
<dbReference type="Gene3D" id="3.40.50.300">
    <property type="entry name" value="P-loop containing nucleotide triphosphate hydrolases"/>
    <property type="match status" value="1"/>
</dbReference>
<dbReference type="SMART" id="SM00885">
    <property type="entry name" value="D5_N"/>
    <property type="match status" value="1"/>
</dbReference>
<dbReference type="PANTHER" id="PTHR35372">
    <property type="entry name" value="ATP BINDING PROTEIN-RELATED"/>
    <property type="match status" value="1"/>
</dbReference>
<proteinExistence type="predicted"/>
<protein>
    <recommendedName>
        <fullName evidence="4">SF3 helicase domain-containing protein</fullName>
    </recommendedName>
</protein>
<dbReference type="Pfam" id="PF08706">
    <property type="entry name" value="D5_N"/>
    <property type="match status" value="1"/>
</dbReference>
<dbReference type="InterPro" id="IPR014015">
    <property type="entry name" value="Helicase_SF3_DNA-vir"/>
</dbReference>
<organism evidence="5 6">
    <name type="scientific">Teretinema zuelzerae</name>
    <dbReference type="NCBI Taxonomy" id="156"/>
    <lineage>
        <taxon>Bacteria</taxon>
        <taxon>Pseudomonadati</taxon>
        <taxon>Spirochaetota</taxon>
        <taxon>Spirochaetia</taxon>
        <taxon>Spirochaetales</taxon>
        <taxon>Treponemataceae</taxon>
        <taxon>Teretinema</taxon>
    </lineage>
</organism>
<reference evidence="5" key="1">
    <citation type="submission" date="2021-08" db="EMBL/GenBank/DDBJ databases">
        <title>Comparative analyses of Brucepasteria parasyntrophica and Teretinema zuelzerae.</title>
        <authorList>
            <person name="Song Y."/>
            <person name="Brune A."/>
        </authorList>
    </citation>
    <scope>NUCLEOTIDE SEQUENCE</scope>
    <source>
        <strain evidence="5">DSM 1903</strain>
    </source>
</reference>
<dbReference type="SUPFAM" id="SSF52540">
    <property type="entry name" value="P-loop containing nucleoside triphosphate hydrolases"/>
    <property type="match status" value="1"/>
</dbReference>
<evidence type="ECO:0000313" key="5">
    <source>
        <dbReference type="EMBL" id="MCD1653569.1"/>
    </source>
</evidence>
<evidence type="ECO:0000256" key="3">
    <source>
        <dbReference type="ARBA" id="ARBA00022840"/>
    </source>
</evidence>
<keyword evidence="6" id="KW-1185">Reference proteome</keyword>
<dbReference type="GO" id="GO:0016787">
    <property type="term" value="F:hydrolase activity"/>
    <property type="evidence" value="ECO:0007669"/>
    <property type="project" value="UniProtKB-KW"/>
</dbReference>
<sequence length="468" mass="53977">MSDGDEQVSFDAKLLRVDDFVAGKEQFTDLTNGEQFVKEFREKIRFCTAWNKWLIWDGNTWHPDDCNEIYALVKSFIRGMYLKTGPLCDAERSVLLRSHLIKSESIRKRQALIESASHEQAVRLFPHEVDSDPFVFNVQNGTIDLRTGILHEPMKEKFITKCAKVVHDRNAQSPEWNMFLLRIMDGNGRLITFLQKAVGWALTGDMSEQVMFILYGSGANGKSTFLNAIMEILGDYAMSSPTETFMKKHGEGISNDIARLRGTRFVTTVEAEEGKRMSEPLIKQVTGQDMMTARFLYGEYFDFAPSFKIFMATNHKPVIRGNDHGIWRRIRLVPFTVTIPYEERDPNLMEKLRKEAPGILNWMVEGCLLWQKEWLGEPEEVKLATEEYQEDMDLIGSFIRECCIVDPSGYLRIGSGELYRAYTVWCEKNSERPYAQRIFGIHLQNMGVGKERDSTTRYWKGIAIRTES</sequence>
<dbReference type="PROSITE" id="PS51206">
    <property type="entry name" value="SF3_HELICASE_1"/>
    <property type="match status" value="1"/>
</dbReference>
<dbReference type="Proteomes" id="UP001198163">
    <property type="component" value="Unassembled WGS sequence"/>
</dbReference>
<dbReference type="RefSeq" id="WP_230752683.1">
    <property type="nucleotide sequence ID" value="NZ_JAINWA010000001.1"/>
</dbReference>
<name>A0AAE3EHG1_9SPIR</name>
<keyword evidence="1" id="KW-0547">Nucleotide-binding</keyword>
<accession>A0AAE3EHG1</accession>
<dbReference type="PANTHER" id="PTHR35372:SF2">
    <property type="entry name" value="SF3 HELICASE DOMAIN-CONTAINING PROTEIN"/>
    <property type="match status" value="1"/>
</dbReference>
<dbReference type="InterPro" id="IPR006500">
    <property type="entry name" value="Helicase_put_C_phage/plasmid"/>
</dbReference>
<dbReference type="Pfam" id="PF19263">
    <property type="entry name" value="DUF5906"/>
    <property type="match status" value="1"/>
</dbReference>
<keyword evidence="2" id="KW-0378">Hydrolase</keyword>
<evidence type="ECO:0000259" key="4">
    <source>
        <dbReference type="PROSITE" id="PS51206"/>
    </source>
</evidence>
<evidence type="ECO:0000313" key="6">
    <source>
        <dbReference type="Proteomes" id="UP001198163"/>
    </source>
</evidence>
<dbReference type="AlphaFoldDB" id="A0AAE3EHG1"/>
<dbReference type="InterPro" id="IPR027417">
    <property type="entry name" value="P-loop_NTPase"/>
</dbReference>
<dbReference type="GO" id="GO:0005524">
    <property type="term" value="F:ATP binding"/>
    <property type="evidence" value="ECO:0007669"/>
    <property type="project" value="UniProtKB-KW"/>
</dbReference>
<comment type="caution">
    <text evidence="5">The sequence shown here is derived from an EMBL/GenBank/DDBJ whole genome shotgun (WGS) entry which is preliminary data.</text>
</comment>